<dbReference type="eggNOG" id="COG1943">
    <property type="taxonomic scope" value="Bacteria"/>
</dbReference>
<dbReference type="PANTHER" id="PTHR36966">
    <property type="entry name" value="REP-ASSOCIATED TYROSINE TRANSPOSASE"/>
    <property type="match status" value="1"/>
</dbReference>
<dbReference type="OrthoDB" id="9794403at2"/>
<dbReference type="InterPro" id="IPR052715">
    <property type="entry name" value="RAYT_transposase"/>
</dbReference>
<proteinExistence type="predicted"/>
<dbReference type="Proteomes" id="UP000000268">
    <property type="component" value="Chromosome"/>
</dbReference>
<evidence type="ECO:0000313" key="2">
    <source>
        <dbReference type="EMBL" id="ABW25266.1"/>
    </source>
</evidence>
<dbReference type="Gene3D" id="3.30.70.1290">
    <property type="entry name" value="Transposase IS200-like"/>
    <property type="match status" value="1"/>
</dbReference>
<gene>
    <name evidence="2" type="ordered locus">AM1_0180</name>
</gene>
<dbReference type="SUPFAM" id="SSF143422">
    <property type="entry name" value="Transposase IS200-like"/>
    <property type="match status" value="1"/>
</dbReference>
<keyword evidence="3" id="KW-1185">Reference proteome</keyword>
<feature type="domain" description="Transposase IS200-like" evidence="1">
    <location>
        <begin position="20"/>
        <end position="163"/>
    </location>
</feature>
<dbReference type="SMART" id="SM01321">
    <property type="entry name" value="Y1_Tnp"/>
    <property type="match status" value="1"/>
</dbReference>
<evidence type="ECO:0000259" key="1">
    <source>
        <dbReference type="SMART" id="SM01321"/>
    </source>
</evidence>
<dbReference type="GO" id="GO:0004803">
    <property type="term" value="F:transposase activity"/>
    <property type="evidence" value="ECO:0007669"/>
    <property type="project" value="InterPro"/>
</dbReference>
<accession>B0C7K6</accession>
<name>B0C7K6_ACAM1</name>
<organism evidence="2 3">
    <name type="scientific">Acaryochloris marina (strain MBIC 11017)</name>
    <dbReference type="NCBI Taxonomy" id="329726"/>
    <lineage>
        <taxon>Bacteria</taxon>
        <taxon>Bacillati</taxon>
        <taxon>Cyanobacteriota</taxon>
        <taxon>Cyanophyceae</taxon>
        <taxon>Acaryochloridales</taxon>
        <taxon>Acaryochloridaceae</taxon>
        <taxon>Acaryochloris</taxon>
    </lineage>
</organism>
<dbReference type="GO" id="GO:0043565">
    <property type="term" value="F:sequence-specific DNA binding"/>
    <property type="evidence" value="ECO:0007669"/>
    <property type="project" value="TreeGrafter"/>
</dbReference>
<protein>
    <recommendedName>
        <fullName evidence="1">Transposase IS200-like domain-containing protein</fullName>
    </recommendedName>
</protein>
<dbReference type="HOGENOM" id="CLU_101329_0_0_3"/>
<dbReference type="KEGG" id="amr:AM1_0180"/>
<reference evidence="2 3" key="1">
    <citation type="journal article" date="2008" name="Proc. Natl. Acad. Sci. U.S.A.">
        <title>Niche adaptation and genome expansion in the chlorophyll d-producing cyanobacterium Acaryochloris marina.</title>
        <authorList>
            <person name="Swingley W.D."/>
            <person name="Chen M."/>
            <person name="Cheung P.C."/>
            <person name="Conrad A.L."/>
            <person name="Dejesa L.C."/>
            <person name="Hao J."/>
            <person name="Honchak B.M."/>
            <person name="Karbach L.E."/>
            <person name="Kurdoglu A."/>
            <person name="Lahiri S."/>
            <person name="Mastrian S.D."/>
            <person name="Miyashita H."/>
            <person name="Page L."/>
            <person name="Ramakrishna P."/>
            <person name="Satoh S."/>
            <person name="Sattley W.M."/>
            <person name="Shimada Y."/>
            <person name="Taylor H.L."/>
            <person name="Tomo T."/>
            <person name="Tsuchiya T."/>
            <person name="Wang Z.T."/>
            <person name="Raymond J."/>
            <person name="Mimuro M."/>
            <person name="Blankenship R.E."/>
            <person name="Touchman J.W."/>
        </authorList>
    </citation>
    <scope>NUCLEOTIDE SEQUENCE [LARGE SCALE GENOMIC DNA]</scope>
    <source>
        <strain evidence="3">MBIC 11017</strain>
    </source>
</reference>
<sequence>MSQTLTLPSPTAPTLQSTFPQTETYFITLCTHERECLFGEIIAGEMQLNDLGALVAEEWQISFDQSSDFDLHHWVMMPNHIHGIIGAANPSSQDLAQQPLMQETKVRSHSLLKWISSFKGMASQRIKHLRNLPHQPLWQQEVDQHIIPHRFAFHTFHQYITTNPHAWDWDKLHPDSPALS</sequence>
<dbReference type="PANTHER" id="PTHR36966:SF1">
    <property type="entry name" value="REP-ASSOCIATED TYROSINE TRANSPOSASE"/>
    <property type="match status" value="1"/>
</dbReference>
<dbReference type="EMBL" id="CP000828">
    <property type="protein sequence ID" value="ABW25266.1"/>
    <property type="molecule type" value="Genomic_DNA"/>
</dbReference>
<dbReference type="AlphaFoldDB" id="B0C7K6"/>
<dbReference type="InterPro" id="IPR036515">
    <property type="entry name" value="Transposase_17_sf"/>
</dbReference>
<dbReference type="RefSeq" id="WP_012160878.1">
    <property type="nucleotide sequence ID" value="NC_009925.1"/>
</dbReference>
<dbReference type="GO" id="GO:0006313">
    <property type="term" value="P:DNA transposition"/>
    <property type="evidence" value="ECO:0007669"/>
    <property type="project" value="InterPro"/>
</dbReference>
<dbReference type="InterPro" id="IPR002686">
    <property type="entry name" value="Transposase_17"/>
</dbReference>
<evidence type="ECO:0000313" key="3">
    <source>
        <dbReference type="Proteomes" id="UP000000268"/>
    </source>
</evidence>